<dbReference type="PROSITE" id="PS51318">
    <property type="entry name" value="TAT"/>
    <property type="match status" value="1"/>
</dbReference>
<dbReference type="Pfam" id="PF09084">
    <property type="entry name" value="NMT1"/>
    <property type="match status" value="1"/>
</dbReference>
<dbReference type="InterPro" id="IPR017793">
    <property type="entry name" value="ABC_transptr_urea-assoc_sub-bd"/>
</dbReference>
<sequence length="366" mass="39418">MGRSTLVNRRNLLKLAGALPVTLALGACGKFGGQGADAKRTEFQIGWSIYTGFMPWYYANQAGIVQKWAKKFGITITMVQVNDYVESINQYTAGKLDGVLATTMDALTIPAAGGRDTSVIIIGDYSNGNDGIVVKNGKSVRDLAGRRINLVELSVSHYLLARALEEAGMKLTDIKTINTSDADMISAFATPEVTAVVAWNPQLAQIRKEPGAVEIFDSSKIPNEILDVMNVSTETLKANPDLGKALAGIWYETMEILHKGDAQSETVIEQMAKGAGTTAASLKEQLATTYLYRNPADAANYAENPDLITVTDRVRQFSFAQGLFGPAATSVDAIGIEFPGGKVLGDKNQIKLRFDPTYMKMAATGF</sequence>
<evidence type="ECO:0000256" key="4">
    <source>
        <dbReference type="SAM" id="SignalP"/>
    </source>
</evidence>
<dbReference type="EMBL" id="CP119316">
    <property type="protein sequence ID" value="WEK46109.1"/>
    <property type="molecule type" value="Genomic_DNA"/>
</dbReference>
<dbReference type="PANTHER" id="PTHR30024">
    <property type="entry name" value="ALIPHATIC SULFONATES-BINDING PROTEIN-RELATED"/>
    <property type="match status" value="1"/>
</dbReference>
<accession>A0AAJ5X553</accession>
<comment type="subcellular location">
    <subcellularLocation>
        <location evidence="1">Periplasm</location>
    </subcellularLocation>
</comment>
<protein>
    <submittedName>
        <fullName evidence="6">Urea ABC transporter substrate-binding protein</fullName>
    </submittedName>
</protein>
<name>A0AAJ5X553_9SPHN</name>
<dbReference type="InterPro" id="IPR006311">
    <property type="entry name" value="TAT_signal"/>
</dbReference>
<evidence type="ECO:0000313" key="7">
    <source>
        <dbReference type="Proteomes" id="UP001218362"/>
    </source>
</evidence>
<organism evidence="6 7">
    <name type="scientific">Candidatus Andeanibacterium colombiense</name>
    <dbReference type="NCBI Taxonomy" id="3121345"/>
    <lineage>
        <taxon>Bacteria</taxon>
        <taxon>Pseudomonadati</taxon>
        <taxon>Pseudomonadota</taxon>
        <taxon>Alphaproteobacteria</taxon>
        <taxon>Sphingomonadales</taxon>
        <taxon>Sphingomonadaceae</taxon>
        <taxon>Candidatus Andeanibacterium</taxon>
    </lineage>
</organism>
<evidence type="ECO:0000256" key="3">
    <source>
        <dbReference type="ARBA" id="ARBA00022729"/>
    </source>
</evidence>
<dbReference type="Gene3D" id="3.40.190.10">
    <property type="entry name" value="Periplasmic binding protein-like II"/>
    <property type="match status" value="2"/>
</dbReference>
<gene>
    <name evidence="6" type="ORF">P0Y56_13950</name>
</gene>
<dbReference type="Proteomes" id="UP001218362">
    <property type="component" value="Chromosome"/>
</dbReference>
<dbReference type="InterPro" id="IPR015168">
    <property type="entry name" value="SsuA/THI5"/>
</dbReference>
<feature type="chain" id="PRO_5042493498" evidence="4">
    <location>
        <begin position="27"/>
        <end position="366"/>
    </location>
</feature>
<dbReference type="PROSITE" id="PS51257">
    <property type="entry name" value="PROKAR_LIPOPROTEIN"/>
    <property type="match status" value="1"/>
</dbReference>
<dbReference type="AlphaFoldDB" id="A0AAJ5X553"/>
<feature type="signal peptide" evidence="4">
    <location>
        <begin position="1"/>
        <end position="26"/>
    </location>
</feature>
<evidence type="ECO:0000313" key="6">
    <source>
        <dbReference type="EMBL" id="WEK46109.1"/>
    </source>
</evidence>
<evidence type="ECO:0000256" key="1">
    <source>
        <dbReference type="ARBA" id="ARBA00004418"/>
    </source>
</evidence>
<evidence type="ECO:0000256" key="2">
    <source>
        <dbReference type="ARBA" id="ARBA00010742"/>
    </source>
</evidence>
<feature type="domain" description="SsuA/THI5-like" evidence="5">
    <location>
        <begin position="53"/>
        <end position="245"/>
    </location>
</feature>
<comment type="similarity">
    <text evidence="2">Belongs to the bacterial solute-binding protein SsuA/TauA family.</text>
</comment>
<dbReference type="SUPFAM" id="SSF53850">
    <property type="entry name" value="Periplasmic binding protein-like II"/>
    <property type="match status" value="1"/>
</dbReference>
<dbReference type="NCBIfam" id="TIGR03427">
    <property type="entry name" value="ABC_peri_uca"/>
    <property type="match status" value="1"/>
</dbReference>
<keyword evidence="3 4" id="KW-0732">Signal</keyword>
<dbReference type="KEGG" id="acob:P0Y56_13950"/>
<reference evidence="6" key="1">
    <citation type="submission" date="2023-03" db="EMBL/GenBank/DDBJ databases">
        <title>Andean soil-derived lignocellulolytic bacterial consortium as a source of novel taxa and putative plastic-active enzymes.</title>
        <authorList>
            <person name="Diaz-Garcia L."/>
            <person name="Chuvochina M."/>
            <person name="Feuerriegel G."/>
            <person name="Bunk B."/>
            <person name="Sproer C."/>
            <person name="Streit W.R."/>
            <person name="Rodriguez L.M."/>
            <person name="Overmann J."/>
            <person name="Jimenez D.J."/>
        </authorList>
    </citation>
    <scope>NUCLEOTIDE SEQUENCE</scope>
    <source>
        <strain evidence="6">MAG 26</strain>
    </source>
</reference>
<proteinExistence type="inferred from homology"/>
<evidence type="ECO:0000259" key="5">
    <source>
        <dbReference type="Pfam" id="PF09084"/>
    </source>
</evidence>
<dbReference type="GO" id="GO:0042597">
    <property type="term" value="C:periplasmic space"/>
    <property type="evidence" value="ECO:0007669"/>
    <property type="project" value="UniProtKB-SubCell"/>
</dbReference>
<dbReference type="PANTHER" id="PTHR30024:SF47">
    <property type="entry name" value="TAURINE-BINDING PERIPLASMIC PROTEIN"/>
    <property type="match status" value="1"/>
</dbReference>